<dbReference type="Proteomes" id="UP001431634">
    <property type="component" value="Unassembled WGS sequence"/>
</dbReference>
<dbReference type="Gene3D" id="2.40.10.120">
    <property type="match status" value="1"/>
</dbReference>
<evidence type="ECO:0000256" key="3">
    <source>
        <dbReference type="ARBA" id="ARBA00010541"/>
    </source>
</evidence>
<dbReference type="Pfam" id="PF13365">
    <property type="entry name" value="Trypsin_2"/>
    <property type="match status" value="1"/>
</dbReference>
<organism evidence="15 16">
    <name type="scientific">Commensalibacter oyaizuii</name>
    <dbReference type="NCBI Taxonomy" id="3043873"/>
    <lineage>
        <taxon>Bacteria</taxon>
        <taxon>Pseudomonadati</taxon>
        <taxon>Pseudomonadota</taxon>
        <taxon>Alphaproteobacteria</taxon>
        <taxon>Acetobacterales</taxon>
        <taxon>Acetobacteraceae</taxon>
    </lineage>
</organism>
<keyword evidence="12" id="KW-0346">Stress response</keyword>
<evidence type="ECO:0000313" key="16">
    <source>
        <dbReference type="Proteomes" id="UP001431634"/>
    </source>
</evidence>
<dbReference type="SUPFAM" id="SSF50494">
    <property type="entry name" value="Trypsin-like serine proteases"/>
    <property type="match status" value="1"/>
</dbReference>
<dbReference type="InterPro" id="IPR036034">
    <property type="entry name" value="PDZ_sf"/>
</dbReference>
<name>A0ABT6Q1X1_9PROT</name>
<evidence type="ECO:0000256" key="7">
    <source>
        <dbReference type="ARBA" id="ARBA00022729"/>
    </source>
</evidence>
<feature type="domain" description="PDZ" evidence="14">
    <location>
        <begin position="298"/>
        <end position="363"/>
    </location>
</feature>
<keyword evidence="11" id="KW-0720">Serine protease</keyword>
<evidence type="ECO:0000256" key="8">
    <source>
        <dbReference type="ARBA" id="ARBA00022737"/>
    </source>
</evidence>
<feature type="domain" description="PDZ" evidence="14">
    <location>
        <begin position="415"/>
        <end position="473"/>
    </location>
</feature>
<keyword evidence="10" id="KW-0378">Hydrolase</keyword>
<dbReference type="EC" id="3.4.21.107" evidence="4"/>
<comment type="subcellular location">
    <subcellularLocation>
        <location evidence="2">Periplasm</location>
    </subcellularLocation>
</comment>
<dbReference type="InterPro" id="IPR001478">
    <property type="entry name" value="PDZ"/>
</dbReference>
<evidence type="ECO:0000256" key="1">
    <source>
        <dbReference type="ARBA" id="ARBA00001772"/>
    </source>
</evidence>
<dbReference type="RefSeq" id="WP_281448219.1">
    <property type="nucleotide sequence ID" value="NZ_JASBAO010000001.1"/>
</dbReference>
<evidence type="ECO:0000256" key="9">
    <source>
        <dbReference type="ARBA" id="ARBA00022764"/>
    </source>
</evidence>
<sequence>MINLFQKGKTIKVFSGITPYVKQGLMASLFLGSSLSIGCYQVKAADILNNHAGAIKPVTSAQNLPNFVNLVKQVKPAVVSITTQMAVGGDEQVIGGFPDGNSFQGGIPFPFPMFPQQMPKQIIEGRGSGFIISPNGYIVTNNHVVKDAKKITVSLDDGSKYQAKVIGRDPKTDLALLKIQSDKPFPFIQLGDSNGIEPGEWVIAVGDPYGLGGTVTAGIVSARGRDIGDGPYDSFIQIDAPINRGNSGGPLFSQDGKVVGVNTAILSPSGGSIGIGFAIPSNTVKNIIGQLEKNGHVTRGYLGVAAQAITPSMVKALKLPAPDHGKTPDGALIASISPGSPAEKSGLKVGDVLLSLNGKTVDSPRDLAVRVASIAPGTTVTFNVQRDGIKKEIKVQIANLNDNKPDSKEVVNKPGNLGVALSPLTPEVRQQVGVDDKVKGVVISGITNGSPADKAGLQPGDVIVSVDNRDIDNPKAAISAVHDALKKDTTVLLRVLRGNQALFVPVSTADGE</sequence>
<evidence type="ECO:0000256" key="2">
    <source>
        <dbReference type="ARBA" id="ARBA00004418"/>
    </source>
</evidence>
<protein>
    <recommendedName>
        <fullName evidence="5">Probable periplasmic serine endoprotease DegP-like</fullName>
        <ecNumber evidence="4">3.4.21.107</ecNumber>
    </recommendedName>
    <alternativeName>
        <fullName evidence="13">Protease Do</fullName>
    </alternativeName>
</protein>
<dbReference type="InterPro" id="IPR009003">
    <property type="entry name" value="Peptidase_S1_PA"/>
</dbReference>
<dbReference type="InterPro" id="IPR001940">
    <property type="entry name" value="Peptidase_S1C"/>
</dbReference>
<proteinExistence type="inferred from homology"/>
<evidence type="ECO:0000256" key="10">
    <source>
        <dbReference type="ARBA" id="ARBA00022801"/>
    </source>
</evidence>
<evidence type="ECO:0000256" key="13">
    <source>
        <dbReference type="ARBA" id="ARBA00032850"/>
    </source>
</evidence>
<dbReference type="EMBL" id="JASBAO010000001">
    <property type="protein sequence ID" value="MDI2091114.1"/>
    <property type="molecule type" value="Genomic_DNA"/>
</dbReference>
<dbReference type="SUPFAM" id="SSF50156">
    <property type="entry name" value="PDZ domain-like"/>
    <property type="match status" value="2"/>
</dbReference>
<gene>
    <name evidence="15" type="ORF">QJV27_06995</name>
</gene>
<evidence type="ECO:0000256" key="12">
    <source>
        <dbReference type="ARBA" id="ARBA00023016"/>
    </source>
</evidence>
<keyword evidence="16" id="KW-1185">Reference proteome</keyword>
<dbReference type="InterPro" id="IPR011782">
    <property type="entry name" value="Pept_S1C_Do"/>
</dbReference>
<evidence type="ECO:0000256" key="4">
    <source>
        <dbReference type="ARBA" id="ARBA00013035"/>
    </source>
</evidence>
<evidence type="ECO:0000256" key="11">
    <source>
        <dbReference type="ARBA" id="ARBA00022825"/>
    </source>
</evidence>
<dbReference type="PANTHER" id="PTHR22939">
    <property type="entry name" value="SERINE PROTEASE FAMILY S1C HTRA-RELATED"/>
    <property type="match status" value="1"/>
</dbReference>
<reference evidence="15" key="1">
    <citation type="submission" date="2023-05" db="EMBL/GenBank/DDBJ databases">
        <title>Whole genome sequence of Commensalibacter sp.</title>
        <authorList>
            <person name="Charoenyingcharoen P."/>
            <person name="Yukphan P."/>
        </authorList>
    </citation>
    <scope>NUCLEOTIDE SEQUENCE</scope>
    <source>
        <strain evidence="15">TBRC 16381</strain>
    </source>
</reference>
<evidence type="ECO:0000313" key="15">
    <source>
        <dbReference type="EMBL" id="MDI2091114.1"/>
    </source>
</evidence>
<evidence type="ECO:0000256" key="5">
    <source>
        <dbReference type="ARBA" id="ARBA00013958"/>
    </source>
</evidence>
<keyword evidence="6" id="KW-0645">Protease</keyword>
<dbReference type="CDD" id="cd10839">
    <property type="entry name" value="cpPDZ1_DegP-like"/>
    <property type="match status" value="1"/>
</dbReference>
<evidence type="ECO:0000256" key="6">
    <source>
        <dbReference type="ARBA" id="ARBA00022670"/>
    </source>
</evidence>
<dbReference type="Pfam" id="PF13180">
    <property type="entry name" value="PDZ_2"/>
    <property type="match status" value="2"/>
</dbReference>
<dbReference type="SMART" id="SM00228">
    <property type="entry name" value="PDZ"/>
    <property type="match status" value="2"/>
</dbReference>
<accession>A0ABT6Q1X1</accession>
<keyword evidence="7" id="KW-0732">Signal</keyword>
<dbReference type="PROSITE" id="PS50106">
    <property type="entry name" value="PDZ"/>
    <property type="match status" value="2"/>
</dbReference>
<dbReference type="PANTHER" id="PTHR22939:SF130">
    <property type="entry name" value="PERIPLASMIC SERINE ENDOPROTEASE DEGP-LIKE-RELATED"/>
    <property type="match status" value="1"/>
</dbReference>
<comment type="caution">
    <text evidence="15">The sequence shown here is derived from an EMBL/GenBank/DDBJ whole genome shotgun (WGS) entry which is preliminary data.</text>
</comment>
<dbReference type="PRINTS" id="PR00834">
    <property type="entry name" value="PROTEASES2C"/>
</dbReference>
<comment type="catalytic activity">
    <reaction evidence="1">
        <text>Acts on substrates that are at least partially unfolded. The cleavage site P1 residue is normally between a pair of hydrophobic residues, such as Val-|-Val.</text>
        <dbReference type="EC" id="3.4.21.107"/>
    </reaction>
</comment>
<dbReference type="NCBIfam" id="TIGR02037">
    <property type="entry name" value="degP_htrA_DO"/>
    <property type="match status" value="1"/>
</dbReference>
<dbReference type="Gene3D" id="2.30.42.10">
    <property type="match status" value="2"/>
</dbReference>
<comment type="similarity">
    <text evidence="3">Belongs to the peptidase S1C family.</text>
</comment>
<keyword evidence="9" id="KW-0574">Periplasm</keyword>
<evidence type="ECO:0000259" key="14">
    <source>
        <dbReference type="PROSITE" id="PS50106"/>
    </source>
</evidence>
<keyword evidence="8" id="KW-0677">Repeat</keyword>